<gene>
    <name evidence="5" type="ORF">SVUK_LOCUS10569</name>
</gene>
<dbReference type="Pfam" id="PF02037">
    <property type="entry name" value="SAP"/>
    <property type="match status" value="1"/>
</dbReference>
<dbReference type="Gene3D" id="1.10.720.30">
    <property type="entry name" value="SAP domain"/>
    <property type="match status" value="1"/>
</dbReference>
<evidence type="ECO:0000313" key="6">
    <source>
        <dbReference type="Proteomes" id="UP000270094"/>
    </source>
</evidence>
<dbReference type="SUPFAM" id="SSF68906">
    <property type="entry name" value="SAP domain"/>
    <property type="match status" value="1"/>
</dbReference>
<evidence type="ECO:0000256" key="3">
    <source>
        <dbReference type="ARBA" id="ARBA00023242"/>
    </source>
</evidence>
<dbReference type="GO" id="GO:0003723">
    <property type="term" value="F:RNA binding"/>
    <property type="evidence" value="ECO:0007669"/>
    <property type="project" value="UniProtKB-KW"/>
</dbReference>
<dbReference type="EMBL" id="UYYB01095522">
    <property type="protein sequence ID" value="VDM75571.1"/>
    <property type="molecule type" value="Genomic_DNA"/>
</dbReference>
<reference evidence="5 6" key="1">
    <citation type="submission" date="2018-11" db="EMBL/GenBank/DDBJ databases">
        <authorList>
            <consortium name="Pathogen Informatics"/>
        </authorList>
    </citation>
    <scope>NUCLEOTIDE SEQUENCE [LARGE SCALE GENOMIC DNA]</scope>
</reference>
<evidence type="ECO:0000256" key="1">
    <source>
        <dbReference type="ARBA" id="ARBA00004123"/>
    </source>
</evidence>
<dbReference type="PANTHER" id="PTHR15683">
    <property type="entry name" value="SCAFFOLD ATTACHMENT FACTOR B-RELATED"/>
    <property type="match status" value="1"/>
</dbReference>
<keyword evidence="2" id="KW-0694">RNA-binding</keyword>
<evidence type="ECO:0000259" key="4">
    <source>
        <dbReference type="PROSITE" id="PS50800"/>
    </source>
</evidence>
<dbReference type="GO" id="GO:0005634">
    <property type="term" value="C:nucleus"/>
    <property type="evidence" value="ECO:0007669"/>
    <property type="project" value="UniProtKB-SubCell"/>
</dbReference>
<dbReference type="AlphaFoldDB" id="A0A3P7IRN8"/>
<dbReference type="InterPro" id="IPR051738">
    <property type="entry name" value="SAF_Modulators"/>
</dbReference>
<dbReference type="Proteomes" id="UP000270094">
    <property type="component" value="Unassembled WGS sequence"/>
</dbReference>
<dbReference type="InterPro" id="IPR003034">
    <property type="entry name" value="SAP_dom"/>
</dbReference>
<dbReference type="PANTHER" id="PTHR15683:SF8">
    <property type="entry name" value="SCAFFOLD ATTACHMENT FACTOR B, ISOFORM B"/>
    <property type="match status" value="1"/>
</dbReference>
<keyword evidence="3" id="KW-0539">Nucleus</keyword>
<dbReference type="OrthoDB" id="5348404at2759"/>
<dbReference type="GO" id="GO:0006357">
    <property type="term" value="P:regulation of transcription by RNA polymerase II"/>
    <property type="evidence" value="ECO:0007669"/>
    <property type="project" value="TreeGrafter"/>
</dbReference>
<dbReference type="PROSITE" id="PS50800">
    <property type="entry name" value="SAP"/>
    <property type="match status" value="1"/>
</dbReference>
<evidence type="ECO:0000256" key="2">
    <source>
        <dbReference type="ARBA" id="ARBA00022884"/>
    </source>
</evidence>
<proteinExistence type="predicted"/>
<dbReference type="SMART" id="SM00513">
    <property type="entry name" value="SAP"/>
    <property type="match status" value="1"/>
</dbReference>
<keyword evidence="6" id="KW-1185">Reference proteome</keyword>
<comment type="subcellular location">
    <subcellularLocation>
        <location evidence="1">Nucleus</location>
    </subcellularLocation>
</comment>
<feature type="domain" description="SAP" evidence="4">
    <location>
        <begin position="75"/>
        <end position="109"/>
    </location>
</feature>
<dbReference type="GO" id="GO:0043565">
    <property type="term" value="F:sequence-specific DNA binding"/>
    <property type="evidence" value="ECO:0007669"/>
    <property type="project" value="TreeGrafter"/>
</dbReference>
<evidence type="ECO:0000313" key="5">
    <source>
        <dbReference type="EMBL" id="VDM75571.1"/>
    </source>
</evidence>
<dbReference type="InterPro" id="IPR036361">
    <property type="entry name" value="SAP_dom_sf"/>
</dbReference>
<accession>A0A3P7IRN8</accession>
<dbReference type="GO" id="GO:0050684">
    <property type="term" value="P:regulation of mRNA processing"/>
    <property type="evidence" value="ECO:0007669"/>
    <property type="project" value="TreeGrafter"/>
</dbReference>
<sequence>MRIGGVFGLGCNKFKNMIALTEFIYAFAYYFIHASVPFHIPVSLLKIHQLFPDFGQTYHTKQMSVDDPLVNGVPLSSLRVVDLKDELDKRGLSKIGNKSVLIERLKEVCN</sequence>
<organism evidence="5 6">
    <name type="scientific">Strongylus vulgaris</name>
    <name type="common">Blood worm</name>
    <dbReference type="NCBI Taxonomy" id="40348"/>
    <lineage>
        <taxon>Eukaryota</taxon>
        <taxon>Metazoa</taxon>
        <taxon>Ecdysozoa</taxon>
        <taxon>Nematoda</taxon>
        <taxon>Chromadorea</taxon>
        <taxon>Rhabditida</taxon>
        <taxon>Rhabditina</taxon>
        <taxon>Rhabditomorpha</taxon>
        <taxon>Strongyloidea</taxon>
        <taxon>Strongylidae</taxon>
        <taxon>Strongylus</taxon>
    </lineage>
</organism>
<protein>
    <recommendedName>
        <fullName evidence="4">SAP domain-containing protein</fullName>
    </recommendedName>
</protein>
<name>A0A3P7IRN8_STRVU</name>